<sequence>MFLLHSTEMEFWDDKRNVRTHSYYPMKHSQTVLTINKIQGTRIADILIHYTTTLWVLSSIARETNVYDLATNYSLRCIGCWKFSWLPSKRITFLIACPAVPKHSFERPKGSILVPPVGLGVGLGSAR</sequence>
<gene>
    <name evidence="2" type="ORF">AVEN_16519_1</name>
    <name evidence="3" type="ORF">AVEN_215015_1</name>
    <name evidence="4" type="ORF">AVEN_247065_1</name>
    <name evidence="1" type="ORF">AVEN_98296_1</name>
</gene>
<comment type="caution">
    <text evidence="3">The sequence shown here is derived from an EMBL/GenBank/DDBJ whole genome shotgun (WGS) entry which is preliminary data.</text>
</comment>
<dbReference type="EMBL" id="BGPR01018238">
    <property type="protein sequence ID" value="GBN78593.1"/>
    <property type="molecule type" value="Genomic_DNA"/>
</dbReference>
<proteinExistence type="predicted"/>
<dbReference type="EMBL" id="BGPR01018236">
    <property type="protein sequence ID" value="GBN78585.1"/>
    <property type="molecule type" value="Genomic_DNA"/>
</dbReference>
<reference evidence="3 5" key="1">
    <citation type="journal article" date="2019" name="Sci. Rep.">
        <title>Orb-weaving spider Araneus ventricosus genome elucidates the spidroin gene catalogue.</title>
        <authorList>
            <person name="Kono N."/>
            <person name="Nakamura H."/>
            <person name="Ohtoshi R."/>
            <person name="Moran D.A.P."/>
            <person name="Shinohara A."/>
            <person name="Yoshida Y."/>
            <person name="Fujiwara M."/>
            <person name="Mori M."/>
            <person name="Tomita M."/>
            <person name="Arakawa K."/>
        </authorList>
    </citation>
    <scope>NUCLEOTIDE SEQUENCE [LARGE SCALE GENOMIC DNA]</scope>
</reference>
<dbReference type="EMBL" id="BGPR01017877">
    <property type="protein sequence ID" value="GBN77535.1"/>
    <property type="molecule type" value="Genomic_DNA"/>
</dbReference>
<name>A0A4Y2RUF6_ARAVE</name>
<evidence type="ECO:0000313" key="3">
    <source>
        <dbReference type="EMBL" id="GBN78585.1"/>
    </source>
</evidence>
<dbReference type="EMBL" id="BGPR01017878">
    <property type="protein sequence ID" value="GBN77540.1"/>
    <property type="molecule type" value="Genomic_DNA"/>
</dbReference>
<organism evidence="3 5">
    <name type="scientific">Araneus ventricosus</name>
    <name type="common">Orbweaver spider</name>
    <name type="synonym">Epeira ventricosa</name>
    <dbReference type="NCBI Taxonomy" id="182803"/>
    <lineage>
        <taxon>Eukaryota</taxon>
        <taxon>Metazoa</taxon>
        <taxon>Ecdysozoa</taxon>
        <taxon>Arthropoda</taxon>
        <taxon>Chelicerata</taxon>
        <taxon>Arachnida</taxon>
        <taxon>Araneae</taxon>
        <taxon>Araneomorphae</taxon>
        <taxon>Entelegynae</taxon>
        <taxon>Araneoidea</taxon>
        <taxon>Araneidae</taxon>
        <taxon>Araneus</taxon>
    </lineage>
</organism>
<dbReference type="AlphaFoldDB" id="A0A4Y2RUF6"/>
<accession>A0A4Y2RUF6</accession>
<evidence type="ECO:0000313" key="2">
    <source>
        <dbReference type="EMBL" id="GBN77540.1"/>
    </source>
</evidence>
<evidence type="ECO:0000313" key="4">
    <source>
        <dbReference type="EMBL" id="GBN78593.1"/>
    </source>
</evidence>
<evidence type="ECO:0000313" key="1">
    <source>
        <dbReference type="EMBL" id="GBN77535.1"/>
    </source>
</evidence>
<protein>
    <submittedName>
        <fullName evidence="3">Uncharacterized protein</fullName>
    </submittedName>
</protein>
<evidence type="ECO:0000313" key="5">
    <source>
        <dbReference type="Proteomes" id="UP000499080"/>
    </source>
</evidence>
<keyword evidence="5" id="KW-1185">Reference proteome</keyword>
<dbReference type="Proteomes" id="UP000499080">
    <property type="component" value="Unassembled WGS sequence"/>
</dbReference>